<dbReference type="RefSeq" id="WP_086992660.1">
    <property type="nucleotide sequence ID" value="NZ_FUHU01000044.1"/>
</dbReference>
<feature type="transmembrane region" description="Helical" evidence="1">
    <location>
        <begin position="37"/>
        <end position="58"/>
    </location>
</feature>
<keyword evidence="1" id="KW-0812">Transmembrane</keyword>
<evidence type="ECO:0000256" key="1">
    <source>
        <dbReference type="SAM" id="Phobius"/>
    </source>
</evidence>
<dbReference type="Proteomes" id="UP000195787">
    <property type="component" value="Unassembled WGS sequence"/>
</dbReference>
<reference evidence="2 3" key="1">
    <citation type="submission" date="2017-02" db="EMBL/GenBank/DDBJ databases">
        <authorList>
            <person name="Peterson S.W."/>
        </authorList>
    </citation>
    <scope>NUCLEOTIDE SEQUENCE [LARGE SCALE GENOMIC DNA]</scope>
    <source>
        <strain evidence="2 3">LMG 22410</strain>
    </source>
</reference>
<dbReference type="AlphaFoldDB" id="A0A1R4GEM6"/>
<evidence type="ECO:0000313" key="2">
    <source>
        <dbReference type="EMBL" id="SJM66626.1"/>
    </source>
</evidence>
<organism evidence="2 3">
    <name type="scientific">Agrococcus casei LMG 22410</name>
    <dbReference type="NCBI Taxonomy" id="1255656"/>
    <lineage>
        <taxon>Bacteria</taxon>
        <taxon>Bacillati</taxon>
        <taxon>Actinomycetota</taxon>
        <taxon>Actinomycetes</taxon>
        <taxon>Micrococcales</taxon>
        <taxon>Microbacteriaceae</taxon>
        <taxon>Agrococcus</taxon>
    </lineage>
</organism>
<sequence>MIIWRGWGILAFIYTLVGLAIGAAIGNAASTDNGSTLMFMGLGGILGAAGGFAHGWYLNVISPRKKAEAWEAAERPRLQQVAQSGQLVYRNTQPTSAAEADQMIESIIADGRGQFKRAGYHSVFWVPMQWISIVFALICVGILFLGF</sequence>
<dbReference type="OrthoDB" id="4966104at2"/>
<feature type="transmembrane region" description="Helical" evidence="1">
    <location>
        <begin position="7"/>
        <end position="25"/>
    </location>
</feature>
<keyword evidence="1" id="KW-1133">Transmembrane helix</keyword>
<gene>
    <name evidence="2" type="ORF">CZ674_11335</name>
</gene>
<proteinExistence type="predicted"/>
<feature type="transmembrane region" description="Helical" evidence="1">
    <location>
        <begin position="122"/>
        <end position="145"/>
    </location>
</feature>
<name>A0A1R4GEM6_9MICO</name>
<dbReference type="EMBL" id="FUHU01000044">
    <property type="protein sequence ID" value="SJM66626.1"/>
    <property type="molecule type" value="Genomic_DNA"/>
</dbReference>
<accession>A0A1R4GEM6</accession>
<dbReference type="GeneID" id="303173800"/>
<keyword evidence="3" id="KW-1185">Reference proteome</keyword>
<keyword evidence="1" id="KW-0472">Membrane</keyword>
<protein>
    <submittedName>
        <fullName evidence="2">Uncharacterized protein</fullName>
    </submittedName>
</protein>
<evidence type="ECO:0000313" key="3">
    <source>
        <dbReference type="Proteomes" id="UP000195787"/>
    </source>
</evidence>